<dbReference type="EMBL" id="BKCJ010111488">
    <property type="protein sequence ID" value="GEX49218.1"/>
    <property type="molecule type" value="Genomic_DNA"/>
</dbReference>
<reference evidence="2" key="1">
    <citation type="journal article" date="2019" name="Sci. Rep.">
        <title>Draft genome of Tanacetum cinerariifolium, the natural source of mosquito coil.</title>
        <authorList>
            <person name="Yamashiro T."/>
            <person name="Shiraishi A."/>
            <person name="Satake H."/>
            <person name="Nakayama K."/>
        </authorList>
    </citation>
    <scope>NUCLEOTIDE SEQUENCE</scope>
</reference>
<name>A0A699HA99_TANCI</name>
<evidence type="ECO:0000256" key="1">
    <source>
        <dbReference type="SAM" id="MobiDB-lite"/>
    </source>
</evidence>
<feature type="compositionally biased region" description="Acidic residues" evidence="1">
    <location>
        <begin position="1"/>
        <end position="22"/>
    </location>
</feature>
<proteinExistence type="predicted"/>
<feature type="region of interest" description="Disordered" evidence="1">
    <location>
        <begin position="1"/>
        <end position="66"/>
    </location>
</feature>
<organism evidence="2">
    <name type="scientific">Tanacetum cinerariifolium</name>
    <name type="common">Dalmatian daisy</name>
    <name type="synonym">Chrysanthemum cinerariifolium</name>
    <dbReference type="NCBI Taxonomy" id="118510"/>
    <lineage>
        <taxon>Eukaryota</taxon>
        <taxon>Viridiplantae</taxon>
        <taxon>Streptophyta</taxon>
        <taxon>Embryophyta</taxon>
        <taxon>Tracheophyta</taxon>
        <taxon>Spermatophyta</taxon>
        <taxon>Magnoliopsida</taxon>
        <taxon>eudicotyledons</taxon>
        <taxon>Gunneridae</taxon>
        <taxon>Pentapetalae</taxon>
        <taxon>asterids</taxon>
        <taxon>campanulids</taxon>
        <taxon>Asterales</taxon>
        <taxon>Asteraceae</taxon>
        <taxon>Asteroideae</taxon>
        <taxon>Anthemideae</taxon>
        <taxon>Anthemidinae</taxon>
        <taxon>Tanacetum</taxon>
    </lineage>
</organism>
<protein>
    <submittedName>
        <fullName evidence="2">Uncharacterized protein</fullName>
    </submittedName>
</protein>
<evidence type="ECO:0000313" key="2">
    <source>
        <dbReference type="EMBL" id="GEX49218.1"/>
    </source>
</evidence>
<comment type="caution">
    <text evidence="2">The sequence shown here is derived from an EMBL/GenBank/DDBJ whole genome shotgun (WGS) entry which is preliminary data.</text>
</comment>
<sequence length="121" mass="13145">MLVAGEFEEQSDAEEQDQDDVDNAATQRDDTTVSGDDIQDQSIPSPTLPTPPPQQSEDLPSTSQEALDACAALARRVENLEYDKQIESSDDTNMEDASNLGRMIDELDKDEGIALIDDDGA</sequence>
<dbReference type="AlphaFoldDB" id="A0A699HA99"/>
<gene>
    <name evidence="2" type="ORF">Tci_321193</name>
</gene>
<accession>A0A699HA99</accession>